<dbReference type="Gene3D" id="3.40.50.1240">
    <property type="entry name" value="Phosphoglycerate mutase-like"/>
    <property type="match status" value="1"/>
</dbReference>
<dbReference type="InterPro" id="IPR013078">
    <property type="entry name" value="His_Pase_superF_clade-1"/>
</dbReference>
<dbReference type="Proteomes" id="UP001589607">
    <property type="component" value="Unassembled WGS sequence"/>
</dbReference>
<dbReference type="CDD" id="cd07067">
    <property type="entry name" value="HP_PGM_like"/>
    <property type="match status" value="1"/>
</dbReference>
<protein>
    <submittedName>
        <fullName evidence="2">Phosphoglycerate mutase family protein</fullName>
        <ecNumber evidence="2">5.4.-.-</ecNumber>
    </submittedName>
</protein>
<dbReference type="EC" id="5.4.-.-" evidence="2"/>
<evidence type="ECO:0000313" key="2">
    <source>
        <dbReference type="EMBL" id="MFB9095629.1"/>
    </source>
</evidence>
<proteinExistence type="predicted"/>
<evidence type="ECO:0000256" key="1">
    <source>
        <dbReference type="SAM" id="SignalP"/>
    </source>
</evidence>
<dbReference type="Pfam" id="PF00300">
    <property type="entry name" value="His_Phos_1"/>
    <property type="match status" value="1"/>
</dbReference>
<keyword evidence="3" id="KW-1185">Reference proteome</keyword>
<sequence length="173" mass="19758">MKKSILVLFFCTLFSFAQETTVTDSVAEKNVITKIILLRHAEKEKDGSKDPKLSKQGMLRAEKLNFMLSDFSIDKLFSTAYIRTQKTLGAISQSRNITISNYEARDKNFAEQLVRNEMGKTIIVAGHSNTIPALVNVLIKEDKYKDLSEEEYGKLWILTFSNEELIDCSLFNF</sequence>
<evidence type="ECO:0000313" key="3">
    <source>
        <dbReference type="Proteomes" id="UP001589607"/>
    </source>
</evidence>
<dbReference type="GO" id="GO:0016853">
    <property type="term" value="F:isomerase activity"/>
    <property type="evidence" value="ECO:0007669"/>
    <property type="project" value="UniProtKB-KW"/>
</dbReference>
<feature type="signal peptide" evidence="1">
    <location>
        <begin position="1"/>
        <end position="17"/>
    </location>
</feature>
<dbReference type="SUPFAM" id="SSF53254">
    <property type="entry name" value="Phosphoglycerate mutase-like"/>
    <property type="match status" value="1"/>
</dbReference>
<keyword evidence="2" id="KW-0413">Isomerase</keyword>
<keyword evidence="1" id="KW-0732">Signal</keyword>
<dbReference type="EMBL" id="JBHMEY010000008">
    <property type="protein sequence ID" value="MFB9095629.1"/>
    <property type="molecule type" value="Genomic_DNA"/>
</dbReference>
<comment type="caution">
    <text evidence="2">The sequence shown here is derived from an EMBL/GenBank/DDBJ whole genome shotgun (WGS) entry which is preliminary data.</text>
</comment>
<name>A0ABV5GJS1_9FLAO</name>
<dbReference type="InterPro" id="IPR029033">
    <property type="entry name" value="His_PPase_superfam"/>
</dbReference>
<accession>A0ABV5GJS1</accession>
<organism evidence="2 3">
    <name type="scientific">Flavobacterium jumunjinense</name>
    <dbReference type="NCBI Taxonomy" id="998845"/>
    <lineage>
        <taxon>Bacteria</taxon>
        <taxon>Pseudomonadati</taxon>
        <taxon>Bacteroidota</taxon>
        <taxon>Flavobacteriia</taxon>
        <taxon>Flavobacteriales</taxon>
        <taxon>Flavobacteriaceae</taxon>
        <taxon>Flavobacterium</taxon>
    </lineage>
</organism>
<gene>
    <name evidence="2" type="ORF">ACFFVF_03820</name>
</gene>
<reference evidence="2 3" key="1">
    <citation type="submission" date="2024-09" db="EMBL/GenBank/DDBJ databases">
        <authorList>
            <person name="Sun Q."/>
            <person name="Mori K."/>
        </authorList>
    </citation>
    <scope>NUCLEOTIDE SEQUENCE [LARGE SCALE GENOMIC DNA]</scope>
    <source>
        <strain evidence="2 3">CECT 7955</strain>
    </source>
</reference>
<dbReference type="RefSeq" id="WP_236458369.1">
    <property type="nucleotide sequence ID" value="NZ_CBCSGE010000016.1"/>
</dbReference>
<feature type="chain" id="PRO_5046830005" evidence="1">
    <location>
        <begin position="18"/>
        <end position="173"/>
    </location>
</feature>